<evidence type="ECO:0000313" key="2">
    <source>
        <dbReference type="Proteomes" id="UP000053711"/>
    </source>
</evidence>
<sequence>SPSSHRRKATPTRHKHSFAKKITTLLVLWIIWLVGVPAYALLEGQKVDATPSGERPAPQPGTAVLLVGTDQRDNLTEKQQKQLGTGTAEGTRTDTMLLLYRPPKGRTILVSLPRDSYVPIPGHGRNKLNAAYAIGGAPLLTETVEQVTGVRLDGYMEIGFGGFVNMVDAVGGADVCLDKPMKDRDSHTDLPAGCQNLDGISALGYVRMRKADPLGDLGRVKRQQEVASQVAHKAMSPWTFINPVRYWKVVNAGASTVRRGEDTSLKTSVVTARSLMRLSGSDGMKLTVPVANPDAQTAAGSSVLWDRERALRLFEMMKTGDTSNADSFR</sequence>
<keyword evidence="2" id="KW-1185">Reference proteome</keyword>
<gene>
    <name evidence="1" type="ORF">H640_04823</name>
</gene>
<feature type="non-terminal residue" evidence="1">
    <location>
        <position position="1"/>
    </location>
</feature>
<reference evidence="1 2" key="1">
    <citation type="journal article" date="2013" name="BMC Genomics">
        <title>Comparative genomics reveals distinct host-interacting traits of three major human-associated propionibacteria.</title>
        <authorList>
            <person name="Mak T.N."/>
            <person name="Schmid M."/>
            <person name="Brzuszkiewicz E."/>
            <person name="Zeng G."/>
            <person name="Meyer R."/>
            <person name="Sfanos K.S."/>
            <person name="Brinkmann V."/>
            <person name="Meyer T.F."/>
            <person name="Bruggemann H."/>
        </authorList>
    </citation>
    <scope>NUCLEOTIDE SEQUENCE [LARGE SCALE GENOMIC DNA]</scope>
    <source>
        <strain evidence="1 2">TM11</strain>
    </source>
</reference>
<name>A0ACB4UNX8_9ACTN</name>
<accession>A0ACB4UNX8</accession>
<organism evidence="1 2">
    <name type="scientific">Cutibacterium granulosum TM11</name>
    <dbReference type="NCBI Taxonomy" id="1292373"/>
    <lineage>
        <taxon>Bacteria</taxon>
        <taxon>Bacillati</taxon>
        <taxon>Actinomycetota</taxon>
        <taxon>Actinomycetes</taxon>
        <taxon>Propionibacteriales</taxon>
        <taxon>Propionibacteriaceae</taxon>
        <taxon>Cutibacterium</taxon>
    </lineage>
</organism>
<comment type="caution">
    <text evidence="1">The sequence shown here is derived from an EMBL/GenBank/DDBJ whole genome shotgun (WGS) entry which is preliminary data.</text>
</comment>
<proteinExistence type="predicted"/>
<dbReference type="Proteomes" id="UP000053711">
    <property type="component" value="Unassembled WGS sequence"/>
</dbReference>
<evidence type="ECO:0000313" key="1">
    <source>
        <dbReference type="EMBL" id="ERF66418.1"/>
    </source>
</evidence>
<dbReference type="EMBL" id="AOST01000047">
    <property type="protein sequence ID" value="ERF66418.1"/>
    <property type="molecule type" value="Genomic_DNA"/>
</dbReference>
<protein>
    <submittedName>
        <fullName evidence="1">Cell envelope-related function transcriptional attenuator common domain-containing protein</fullName>
    </submittedName>
</protein>